<evidence type="ECO:0000256" key="9">
    <source>
        <dbReference type="ARBA" id="ARBA00031864"/>
    </source>
</evidence>
<dbReference type="AlphaFoldDB" id="A0A4D9DTY0"/>
<reference evidence="12 13" key="1">
    <citation type="submission" date="2019-04" db="EMBL/GenBank/DDBJ databases">
        <title>Draft genome of the big-headed turtle Platysternon megacephalum.</title>
        <authorList>
            <person name="Gong S."/>
        </authorList>
    </citation>
    <scope>NUCLEOTIDE SEQUENCE [LARGE SCALE GENOMIC DNA]</scope>
    <source>
        <strain evidence="12">DO16091913</strain>
        <tissue evidence="12">Muscle</tissue>
    </source>
</reference>
<dbReference type="Proteomes" id="UP000297703">
    <property type="component" value="Unassembled WGS sequence"/>
</dbReference>
<protein>
    <recommendedName>
        <fullName evidence="5">U4/U6.U5 small nuclear ribonucleoprotein 27 kDa protein</fullName>
    </recommendedName>
    <alternativeName>
        <fullName evidence="9">U4/U6.U5 tri-snRNP-associated protein 3</fullName>
    </alternativeName>
</protein>
<evidence type="ECO:0000313" key="13">
    <source>
        <dbReference type="Proteomes" id="UP000297703"/>
    </source>
</evidence>
<reference evidence="12 13" key="2">
    <citation type="submission" date="2019-04" db="EMBL/GenBank/DDBJ databases">
        <title>The genome sequence of big-headed turtle.</title>
        <authorList>
            <person name="Gong S."/>
        </authorList>
    </citation>
    <scope>NUCLEOTIDE SEQUENCE [LARGE SCALE GENOMIC DNA]</scope>
    <source>
        <strain evidence="12">DO16091913</strain>
        <tissue evidence="12">Muscle</tissue>
    </source>
</reference>
<evidence type="ECO:0000256" key="4">
    <source>
        <dbReference type="ARBA" id="ARBA00011825"/>
    </source>
</evidence>
<dbReference type="STRING" id="55544.A0A4D9DTY0"/>
<comment type="function">
    <text evidence="1">May play a role in mRNA splicing.</text>
</comment>
<comment type="subcellular location">
    <subcellularLocation>
        <location evidence="2">Nucleus</location>
    </subcellularLocation>
</comment>
<dbReference type="InterPro" id="IPR013957">
    <property type="entry name" value="SNRNP27"/>
</dbReference>
<proteinExistence type="inferred from homology"/>
<dbReference type="Pfam" id="PF08648">
    <property type="entry name" value="SNRNP27"/>
    <property type="match status" value="1"/>
</dbReference>
<sequence>MRTAHRKCPAEGSSAGCPSRLEAEGVVGVRARRDGPEPLQVPREEGSPRRHRSSSSSPSRQKERRDDEKKENKDAKSKEHQITEEDMEGKTEEEIEMMKTMGFGSFDTTKAVHEQKRRIQQTVGFYCLMSSLVTCEE</sequence>
<dbReference type="PANTHER" id="PTHR31077">
    <property type="entry name" value="U4/U6.U5 SMALL NUCLEAR RIBONUCLEOPROTEIN 27 KDA PROTEIN"/>
    <property type="match status" value="1"/>
</dbReference>
<dbReference type="PANTHER" id="PTHR31077:SF1">
    <property type="entry name" value="U4_U6.U5 SMALL NUCLEAR RIBONUCLEOPROTEIN 27 KDA PROTEIN"/>
    <property type="match status" value="1"/>
</dbReference>
<evidence type="ECO:0000256" key="6">
    <source>
        <dbReference type="ARBA" id="ARBA00022664"/>
    </source>
</evidence>
<feature type="compositionally biased region" description="Basic and acidic residues" evidence="10">
    <location>
        <begin position="60"/>
        <end position="91"/>
    </location>
</feature>
<name>A0A4D9DTY0_9SAUR</name>
<keyword evidence="6" id="KW-0507">mRNA processing</keyword>
<dbReference type="GO" id="GO:0071011">
    <property type="term" value="C:precatalytic spliceosome"/>
    <property type="evidence" value="ECO:0007669"/>
    <property type="project" value="TreeGrafter"/>
</dbReference>
<keyword evidence="13" id="KW-1185">Reference proteome</keyword>
<accession>A0A4D9DTY0</accession>
<comment type="caution">
    <text evidence="12">The sequence shown here is derived from an EMBL/GenBank/DDBJ whole genome shotgun (WGS) entry which is preliminary data.</text>
</comment>
<keyword evidence="7" id="KW-0508">mRNA splicing</keyword>
<evidence type="ECO:0000256" key="5">
    <source>
        <dbReference type="ARBA" id="ARBA00014357"/>
    </source>
</evidence>
<evidence type="ECO:0000256" key="3">
    <source>
        <dbReference type="ARBA" id="ARBA00008218"/>
    </source>
</evidence>
<evidence type="ECO:0000256" key="1">
    <source>
        <dbReference type="ARBA" id="ARBA00003632"/>
    </source>
</evidence>
<evidence type="ECO:0000313" key="12">
    <source>
        <dbReference type="EMBL" id="TFK00018.1"/>
    </source>
</evidence>
<feature type="domain" description="U4/U6.U5 small nuclear ribonucleoprotein 27kDa protein" evidence="11">
    <location>
        <begin position="92"/>
        <end position="117"/>
    </location>
</feature>
<comment type="similarity">
    <text evidence="3">Belongs to the SNUT3 family.</text>
</comment>
<keyword evidence="8" id="KW-0539">Nucleus</keyword>
<organism evidence="12 13">
    <name type="scientific">Platysternon megacephalum</name>
    <name type="common">big-headed turtle</name>
    <dbReference type="NCBI Taxonomy" id="55544"/>
    <lineage>
        <taxon>Eukaryota</taxon>
        <taxon>Metazoa</taxon>
        <taxon>Chordata</taxon>
        <taxon>Craniata</taxon>
        <taxon>Vertebrata</taxon>
        <taxon>Euteleostomi</taxon>
        <taxon>Archelosauria</taxon>
        <taxon>Testudinata</taxon>
        <taxon>Testudines</taxon>
        <taxon>Cryptodira</taxon>
        <taxon>Durocryptodira</taxon>
        <taxon>Testudinoidea</taxon>
        <taxon>Platysternidae</taxon>
        <taxon>Platysternon</taxon>
    </lineage>
</organism>
<gene>
    <name evidence="12" type="ORF">DR999_PMT17876</name>
</gene>
<dbReference type="OrthoDB" id="9809571at2759"/>
<evidence type="ECO:0000256" key="7">
    <source>
        <dbReference type="ARBA" id="ARBA00023187"/>
    </source>
</evidence>
<comment type="subunit">
    <text evidence="4">Part of a tri-snRNP complex.</text>
</comment>
<evidence type="ECO:0000256" key="8">
    <source>
        <dbReference type="ARBA" id="ARBA00023242"/>
    </source>
</evidence>
<dbReference type="EMBL" id="QXTE01000292">
    <property type="protein sequence ID" value="TFK00018.1"/>
    <property type="molecule type" value="Genomic_DNA"/>
</dbReference>
<dbReference type="GO" id="GO:0008380">
    <property type="term" value="P:RNA splicing"/>
    <property type="evidence" value="ECO:0007669"/>
    <property type="project" value="UniProtKB-KW"/>
</dbReference>
<feature type="region of interest" description="Disordered" evidence="10">
    <location>
        <begin position="1"/>
        <end position="91"/>
    </location>
</feature>
<evidence type="ECO:0000256" key="2">
    <source>
        <dbReference type="ARBA" id="ARBA00004123"/>
    </source>
</evidence>
<evidence type="ECO:0000256" key="10">
    <source>
        <dbReference type="SAM" id="MobiDB-lite"/>
    </source>
</evidence>
<evidence type="ECO:0000259" key="11">
    <source>
        <dbReference type="Pfam" id="PF08648"/>
    </source>
</evidence>
<feature type="compositionally biased region" description="Basic and acidic residues" evidence="10">
    <location>
        <begin position="31"/>
        <end position="48"/>
    </location>
</feature>
<dbReference type="GO" id="GO:0006397">
    <property type="term" value="P:mRNA processing"/>
    <property type="evidence" value="ECO:0007669"/>
    <property type="project" value="UniProtKB-KW"/>
</dbReference>